<dbReference type="AlphaFoldDB" id="A0A6M6BD10"/>
<evidence type="ECO:0000313" key="2">
    <source>
        <dbReference type="EMBL" id="QJX45810.1"/>
    </source>
</evidence>
<dbReference type="KEGG" id="hts:HMJ29_02210"/>
<evidence type="ECO:0000256" key="1">
    <source>
        <dbReference type="SAM" id="Phobius"/>
    </source>
</evidence>
<dbReference type="EMBL" id="CP053538">
    <property type="protein sequence ID" value="QJX45810.1"/>
    <property type="molecule type" value="Genomic_DNA"/>
</dbReference>
<dbReference type="Proteomes" id="UP000501623">
    <property type="component" value="Chromosome"/>
</dbReference>
<proteinExistence type="predicted"/>
<protein>
    <submittedName>
        <fullName evidence="2">Uncharacterized protein</fullName>
    </submittedName>
</protein>
<feature type="transmembrane region" description="Helical" evidence="1">
    <location>
        <begin position="84"/>
        <end position="103"/>
    </location>
</feature>
<dbReference type="RefSeq" id="WP_171589949.1">
    <property type="nucleotide sequence ID" value="NZ_CP053538.1"/>
</dbReference>
<accession>A0A6M6BD10</accession>
<evidence type="ECO:0000313" key="3">
    <source>
        <dbReference type="Proteomes" id="UP000501623"/>
    </source>
</evidence>
<reference evidence="2 3" key="1">
    <citation type="submission" date="2020-05" db="EMBL/GenBank/DDBJ databases">
        <title>Complete genome sequence of Hymenobacter sp. TS19 in Coasted Sand Dune.</title>
        <authorList>
            <person name="Lee J.-H."/>
            <person name="Jung J.-H."/>
            <person name="Jeong S."/>
            <person name="Zhao L."/>
            <person name="Kim M.-K."/>
            <person name="Seo H.-S."/>
            <person name="Lim S."/>
        </authorList>
    </citation>
    <scope>NUCLEOTIDE SEQUENCE [LARGE SCALE GENOMIC DNA]</scope>
    <source>
        <strain evidence="2 3">TS19</strain>
    </source>
</reference>
<organism evidence="2 3">
    <name type="scientific">Hymenobacter taeanensis</name>
    <dbReference type="NCBI Taxonomy" id="2735321"/>
    <lineage>
        <taxon>Bacteria</taxon>
        <taxon>Pseudomonadati</taxon>
        <taxon>Bacteroidota</taxon>
        <taxon>Cytophagia</taxon>
        <taxon>Cytophagales</taxon>
        <taxon>Hymenobacteraceae</taxon>
        <taxon>Hymenobacter</taxon>
    </lineage>
</organism>
<feature type="transmembrane region" description="Helical" evidence="1">
    <location>
        <begin position="163"/>
        <end position="183"/>
    </location>
</feature>
<sequence length="186" mass="20828">MGTTKKKTGKKHKPKPIGLRPNRQALIWPAVVLFLLLILTCFSEALKQNGAAGLAKDFNAGLFAWAILWAATQRLIDGNYFKEYALVAALFGFCCLLASWPAAPLKDEVIFFFPLLYLGWLRVLLWLLFPKYPSGELMPVVSMGRGGWKGKAGGYIPSWRERWLSVLLFIGPLGFLFLIVNILPKT</sequence>
<keyword evidence="1" id="KW-1133">Transmembrane helix</keyword>
<keyword evidence="1" id="KW-0472">Membrane</keyword>
<feature type="transmembrane region" description="Helical" evidence="1">
    <location>
        <begin position="109"/>
        <end position="129"/>
    </location>
</feature>
<keyword evidence="1" id="KW-0812">Transmembrane</keyword>
<gene>
    <name evidence="2" type="ORF">HMJ29_02210</name>
</gene>
<name>A0A6M6BD10_9BACT</name>
<keyword evidence="3" id="KW-1185">Reference proteome</keyword>